<accession>A7S7E4</accession>
<evidence type="ECO:0000256" key="1">
    <source>
        <dbReference type="ARBA" id="ARBA00022690"/>
    </source>
</evidence>
<keyword evidence="6" id="KW-1185">Reference proteome</keyword>
<evidence type="ECO:0000313" key="6">
    <source>
        <dbReference type="Proteomes" id="UP000001593"/>
    </source>
</evidence>
<dbReference type="CDD" id="cd00104">
    <property type="entry name" value="KAZAL_FS"/>
    <property type="match status" value="2"/>
</dbReference>
<feature type="non-terminal residue" evidence="5">
    <location>
        <position position="1"/>
    </location>
</feature>
<dbReference type="AlphaFoldDB" id="A7S7E4"/>
<dbReference type="Pfam" id="PF00050">
    <property type="entry name" value="Kazal_1"/>
    <property type="match status" value="1"/>
</dbReference>
<feature type="non-terminal residue" evidence="5">
    <location>
        <position position="154"/>
    </location>
</feature>
<dbReference type="Gene3D" id="3.30.60.30">
    <property type="match status" value="3"/>
</dbReference>
<name>A7S7E4_NEMVE</name>
<dbReference type="eggNOG" id="KOG3649">
    <property type="taxonomic scope" value="Eukaryota"/>
</dbReference>
<feature type="domain" description="Kazal-like" evidence="4">
    <location>
        <begin position="96"/>
        <end position="154"/>
    </location>
</feature>
<protein>
    <recommendedName>
        <fullName evidence="4">Kazal-like domain-containing protein</fullName>
    </recommendedName>
</protein>
<reference evidence="5 6" key="1">
    <citation type="journal article" date="2007" name="Science">
        <title>Sea anemone genome reveals ancestral eumetazoan gene repertoire and genomic organization.</title>
        <authorList>
            <person name="Putnam N.H."/>
            <person name="Srivastava M."/>
            <person name="Hellsten U."/>
            <person name="Dirks B."/>
            <person name="Chapman J."/>
            <person name="Salamov A."/>
            <person name="Terry A."/>
            <person name="Shapiro H."/>
            <person name="Lindquist E."/>
            <person name="Kapitonov V.V."/>
            <person name="Jurka J."/>
            <person name="Genikhovich G."/>
            <person name="Grigoriev I.V."/>
            <person name="Lucas S.M."/>
            <person name="Steele R.E."/>
            <person name="Finnerty J.R."/>
            <person name="Technau U."/>
            <person name="Martindale M.Q."/>
            <person name="Rokhsar D.S."/>
        </authorList>
    </citation>
    <scope>NUCLEOTIDE SEQUENCE [LARGE SCALE GENOMIC DNA]</scope>
    <source>
        <strain evidence="6">CH2 X CH6</strain>
    </source>
</reference>
<dbReference type="InParanoid" id="A7S7E4"/>
<sequence length="154" mass="17120">CSRACPITLRPLCGSDGKNYWNKCHIERESSVSPCSRISCSHYGRCVVRNNGKAHCVCPRQCQVRFKPVCGTDGREYLNRCFLRRNACRTQTSIKVHKWGLCSKYIICECNTECPSEASPVCGQDGRTYSSTCAMDARACQAQTSIAVKHPGLC</sequence>
<dbReference type="PANTHER" id="PTHR10913">
    <property type="entry name" value="FOLLISTATIN-RELATED"/>
    <property type="match status" value="1"/>
</dbReference>
<evidence type="ECO:0000259" key="4">
    <source>
        <dbReference type="PROSITE" id="PS51465"/>
    </source>
</evidence>
<dbReference type="SUPFAM" id="SSF100895">
    <property type="entry name" value="Kazal-type serine protease inhibitors"/>
    <property type="match status" value="3"/>
</dbReference>
<dbReference type="HOGENOM" id="CLU_057241_3_1_1"/>
<dbReference type="PANTHER" id="PTHR10913:SF45">
    <property type="entry name" value="FOLLISTATIN, ISOFORM A-RELATED"/>
    <property type="match status" value="1"/>
</dbReference>
<dbReference type="Pfam" id="PF07648">
    <property type="entry name" value="Kazal_2"/>
    <property type="match status" value="2"/>
</dbReference>
<dbReference type="FunFam" id="3.30.60.30:FF:000156">
    <property type="entry name" value="Predicted protein"/>
    <property type="match status" value="1"/>
</dbReference>
<dbReference type="EMBL" id="DS469592">
    <property type="protein sequence ID" value="EDO40385.1"/>
    <property type="molecule type" value="Genomic_DNA"/>
</dbReference>
<feature type="domain" description="Kazal-like" evidence="4">
    <location>
        <begin position="1"/>
        <end position="48"/>
    </location>
</feature>
<keyword evidence="3" id="KW-1015">Disulfide bond</keyword>
<keyword evidence="2" id="KW-0722">Serine protease inhibitor</keyword>
<proteinExistence type="predicted"/>
<evidence type="ECO:0000313" key="5">
    <source>
        <dbReference type="EMBL" id="EDO40385.1"/>
    </source>
</evidence>
<keyword evidence="1" id="KW-0646">Protease inhibitor</keyword>
<dbReference type="PhylomeDB" id="A7S7E4"/>
<dbReference type="InterPro" id="IPR050653">
    <property type="entry name" value="Prot_Inhib_GrowthFact_Antg"/>
</dbReference>
<organism evidence="5 6">
    <name type="scientific">Nematostella vectensis</name>
    <name type="common">Starlet sea anemone</name>
    <dbReference type="NCBI Taxonomy" id="45351"/>
    <lineage>
        <taxon>Eukaryota</taxon>
        <taxon>Metazoa</taxon>
        <taxon>Cnidaria</taxon>
        <taxon>Anthozoa</taxon>
        <taxon>Hexacorallia</taxon>
        <taxon>Actiniaria</taxon>
        <taxon>Edwardsiidae</taxon>
        <taxon>Nematostella</taxon>
    </lineage>
</organism>
<evidence type="ECO:0000256" key="3">
    <source>
        <dbReference type="ARBA" id="ARBA00023157"/>
    </source>
</evidence>
<dbReference type="PROSITE" id="PS51465">
    <property type="entry name" value="KAZAL_2"/>
    <property type="match status" value="3"/>
</dbReference>
<evidence type="ECO:0000256" key="2">
    <source>
        <dbReference type="ARBA" id="ARBA00022900"/>
    </source>
</evidence>
<dbReference type="InterPro" id="IPR036058">
    <property type="entry name" value="Kazal_dom_sf"/>
</dbReference>
<gene>
    <name evidence="5" type="ORF">NEMVEDRAFT_v1g56333</name>
</gene>
<dbReference type="SMART" id="SM00280">
    <property type="entry name" value="KAZAL"/>
    <property type="match status" value="3"/>
</dbReference>
<dbReference type="Proteomes" id="UP000001593">
    <property type="component" value="Unassembled WGS sequence"/>
</dbReference>
<dbReference type="InterPro" id="IPR002350">
    <property type="entry name" value="Kazal_dom"/>
</dbReference>
<feature type="domain" description="Kazal-like" evidence="4">
    <location>
        <begin position="57"/>
        <end position="95"/>
    </location>
</feature>